<feature type="non-terminal residue" evidence="1">
    <location>
        <position position="305"/>
    </location>
</feature>
<dbReference type="Proteomes" id="UP000805193">
    <property type="component" value="Unassembled WGS sequence"/>
</dbReference>
<dbReference type="EMBL" id="JABSTQ010003608">
    <property type="protein sequence ID" value="KAG0443297.1"/>
    <property type="molecule type" value="Genomic_DNA"/>
</dbReference>
<comment type="caution">
    <text evidence="1">The sequence shown here is derived from an EMBL/GenBank/DDBJ whole genome shotgun (WGS) entry which is preliminary data.</text>
</comment>
<gene>
    <name evidence="1" type="ORF">HPB47_015075</name>
</gene>
<organism evidence="1 2">
    <name type="scientific">Ixodes persulcatus</name>
    <name type="common">Taiga tick</name>
    <dbReference type="NCBI Taxonomy" id="34615"/>
    <lineage>
        <taxon>Eukaryota</taxon>
        <taxon>Metazoa</taxon>
        <taxon>Ecdysozoa</taxon>
        <taxon>Arthropoda</taxon>
        <taxon>Chelicerata</taxon>
        <taxon>Arachnida</taxon>
        <taxon>Acari</taxon>
        <taxon>Parasitiformes</taxon>
        <taxon>Ixodida</taxon>
        <taxon>Ixodoidea</taxon>
        <taxon>Ixodidae</taxon>
        <taxon>Ixodinae</taxon>
        <taxon>Ixodes</taxon>
    </lineage>
</organism>
<keyword evidence="2" id="KW-1185">Reference proteome</keyword>
<sequence length="305" mass="32676">MSSHYSRCRRRHEGAGNSTPLHASAPPAPLDSGQLSIIQTAHTSDPLHTSAPPDTLDNCSRKVPTRLRGNSPPVEDPPVGVPSTAPELSLSYVSTASTPPQASAPATTLEGSDPATRAKNQATLSPFSVSDGARDRPALSLPPATVFEAMVRSTDDDDDHACWNEASLATVPELNLEMKALAKERSRRPQGGSEWPANVTARDQALREGQDAVATAVGPLVGLLEIDLLEKVLDRRTVADHLGAATAHLGRLFASLSQERRERVIARVTPDLHQMVAHDGGDEGSPLLFREGFLRQLRTRNEAIK</sequence>
<evidence type="ECO:0000313" key="1">
    <source>
        <dbReference type="EMBL" id="KAG0443297.1"/>
    </source>
</evidence>
<reference evidence="1 2" key="1">
    <citation type="journal article" date="2020" name="Cell">
        <title>Large-Scale Comparative Analyses of Tick Genomes Elucidate Their Genetic Diversity and Vector Capacities.</title>
        <authorList>
            <consortium name="Tick Genome and Microbiome Consortium (TIGMIC)"/>
            <person name="Jia N."/>
            <person name="Wang J."/>
            <person name="Shi W."/>
            <person name="Du L."/>
            <person name="Sun Y."/>
            <person name="Zhan W."/>
            <person name="Jiang J.F."/>
            <person name="Wang Q."/>
            <person name="Zhang B."/>
            <person name="Ji P."/>
            <person name="Bell-Sakyi L."/>
            <person name="Cui X.M."/>
            <person name="Yuan T.T."/>
            <person name="Jiang B.G."/>
            <person name="Yang W.F."/>
            <person name="Lam T.T."/>
            <person name="Chang Q.C."/>
            <person name="Ding S.J."/>
            <person name="Wang X.J."/>
            <person name="Zhu J.G."/>
            <person name="Ruan X.D."/>
            <person name="Zhao L."/>
            <person name="Wei J.T."/>
            <person name="Ye R.Z."/>
            <person name="Que T.C."/>
            <person name="Du C.H."/>
            <person name="Zhou Y.H."/>
            <person name="Cheng J.X."/>
            <person name="Dai P.F."/>
            <person name="Guo W.B."/>
            <person name="Han X.H."/>
            <person name="Huang E.J."/>
            <person name="Li L.F."/>
            <person name="Wei W."/>
            <person name="Gao Y.C."/>
            <person name="Liu J.Z."/>
            <person name="Shao H.Z."/>
            <person name="Wang X."/>
            <person name="Wang C.C."/>
            <person name="Yang T.C."/>
            <person name="Huo Q.B."/>
            <person name="Li W."/>
            <person name="Chen H.Y."/>
            <person name="Chen S.E."/>
            <person name="Zhou L.G."/>
            <person name="Ni X.B."/>
            <person name="Tian J.H."/>
            <person name="Sheng Y."/>
            <person name="Liu T."/>
            <person name="Pan Y.S."/>
            <person name="Xia L.Y."/>
            <person name="Li J."/>
            <person name="Zhao F."/>
            <person name="Cao W.C."/>
        </authorList>
    </citation>
    <scope>NUCLEOTIDE SEQUENCE [LARGE SCALE GENOMIC DNA]</scope>
    <source>
        <strain evidence="1">Iper-2018</strain>
    </source>
</reference>
<evidence type="ECO:0000313" key="2">
    <source>
        <dbReference type="Proteomes" id="UP000805193"/>
    </source>
</evidence>
<proteinExistence type="predicted"/>
<protein>
    <submittedName>
        <fullName evidence="1">Uncharacterized protein</fullName>
    </submittedName>
</protein>
<accession>A0AC60QUI3</accession>
<name>A0AC60QUI3_IXOPE</name>